<dbReference type="EMBL" id="JAPDMQ010000766">
    <property type="protein sequence ID" value="KAK0520658.1"/>
    <property type="molecule type" value="Genomic_DNA"/>
</dbReference>
<sequence length="547" mass="57522">MRSPASTQLLASLLAASLVGTAAPASAAPTASPNGQIALSTSSDPGFGSTPDARRRIAAPRFDAAESVTALKAKYRKSFRKRASLGAPGSSSHLPADAPFLLHRRRRLNDEQQQQQQQQQQQEKRLLNTVGSLLGGTTDLLGGVVGVLGTILFDGQFGIAVASTSNEQSDNEWLTTFGVGTPSQELQIVLDTGSSDTWVYSPACCYASNHDFFKPALSSTYSNRTVVNGKAVRARPGQPGQPWSLTYGSGYSTSSGYVGIDNVTLGDTSNLGSPPLQAAEVPIALITSITGQSRAGRGMEGLVGLAPSVLSDTEGGWTTPMEKLILDGKVAAPYLSATLGRADRTTGKGGGGRYLIGAIDNAAIRSGESVAWVDTTSQYYWGTNYDGMRMGSTDIVPSTTVRRVILDTGSALLNLPAAIAANANKLIKGAWYDNNSGVWVVPCRTGDPTYEASLDPAVRTPAYWLDIAGSSFGVPSLDLVFSPTTPLFPANATSAVAYCYSAIQVGPDAVSIVGGSFFKNHMVTFDWGPAPFRTRRMGFANRTDSPI</sequence>
<keyword evidence="4" id="KW-0378">Hydrolase</keyword>
<keyword evidence="9" id="KW-1185">Reference proteome</keyword>
<dbReference type="Proteomes" id="UP001176521">
    <property type="component" value="Unassembled WGS sequence"/>
</dbReference>
<dbReference type="AlphaFoldDB" id="A0AAN6G4Q9"/>
<feature type="signal peptide" evidence="6">
    <location>
        <begin position="1"/>
        <end position="27"/>
    </location>
</feature>
<dbReference type="CDD" id="cd05471">
    <property type="entry name" value="pepsin_like"/>
    <property type="match status" value="1"/>
</dbReference>
<dbReference type="GO" id="GO:0004190">
    <property type="term" value="F:aspartic-type endopeptidase activity"/>
    <property type="evidence" value="ECO:0007669"/>
    <property type="project" value="UniProtKB-KW"/>
</dbReference>
<keyword evidence="6" id="KW-0732">Signal</keyword>
<dbReference type="Pfam" id="PF00026">
    <property type="entry name" value="Asp"/>
    <property type="match status" value="1"/>
</dbReference>
<evidence type="ECO:0000259" key="7">
    <source>
        <dbReference type="PROSITE" id="PS51767"/>
    </source>
</evidence>
<proteinExistence type="inferred from homology"/>
<dbReference type="InterPro" id="IPR034164">
    <property type="entry name" value="Pepsin-like_dom"/>
</dbReference>
<comment type="caution">
    <text evidence="8">The sequence shown here is derived from an EMBL/GenBank/DDBJ whole genome shotgun (WGS) entry which is preliminary data.</text>
</comment>
<evidence type="ECO:0000256" key="5">
    <source>
        <dbReference type="SAM" id="MobiDB-lite"/>
    </source>
</evidence>
<protein>
    <recommendedName>
        <fullName evidence="7">Peptidase A1 domain-containing protein</fullName>
    </recommendedName>
</protein>
<dbReference type="InterPro" id="IPR001461">
    <property type="entry name" value="Aspartic_peptidase_A1"/>
</dbReference>
<dbReference type="PROSITE" id="PS51767">
    <property type="entry name" value="PEPTIDASE_A1"/>
    <property type="match status" value="1"/>
</dbReference>
<feature type="compositionally biased region" description="Polar residues" evidence="5">
    <location>
        <begin position="34"/>
        <end position="44"/>
    </location>
</feature>
<feature type="active site" evidence="3">
    <location>
        <position position="191"/>
    </location>
</feature>
<evidence type="ECO:0000256" key="6">
    <source>
        <dbReference type="SAM" id="SignalP"/>
    </source>
</evidence>
<evidence type="ECO:0000313" key="9">
    <source>
        <dbReference type="Proteomes" id="UP001176521"/>
    </source>
</evidence>
<feature type="region of interest" description="Disordered" evidence="5">
    <location>
        <begin position="25"/>
        <end position="53"/>
    </location>
</feature>
<evidence type="ECO:0000313" key="8">
    <source>
        <dbReference type="EMBL" id="KAK0520658.1"/>
    </source>
</evidence>
<dbReference type="Gene3D" id="2.40.70.10">
    <property type="entry name" value="Acid Proteases"/>
    <property type="match status" value="2"/>
</dbReference>
<dbReference type="GO" id="GO:0006508">
    <property type="term" value="P:proteolysis"/>
    <property type="evidence" value="ECO:0007669"/>
    <property type="project" value="UniProtKB-KW"/>
</dbReference>
<evidence type="ECO:0000256" key="2">
    <source>
        <dbReference type="ARBA" id="ARBA00022750"/>
    </source>
</evidence>
<evidence type="ECO:0000256" key="1">
    <source>
        <dbReference type="ARBA" id="ARBA00007447"/>
    </source>
</evidence>
<keyword evidence="2 4" id="KW-0064">Aspartyl protease</keyword>
<feature type="active site" evidence="3">
    <location>
        <position position="407"/>
    </location>
</feature>
<reference evidence="8" key="1">
    <citation type="journal article" date="2023" name="PhytoFront">
        <title>Draft Genome Resources of Seven Strains of Tilletia horrida, Causal Agent of Kernel Smut of Rice.</title>
        <authorList>
            <person name="Khanal S."/>
            <person name="Antony Babu S."/>
            <person name="Zhou X.G."/>
        </authorList>
    </citation>
    <scope>NUCLEOTIDE SEQUENCE</scope>
    <source>
        <strain evidence="8">TX3</strain>
    </source>
</reference>
<comment type="similarity">
    <text evidence="1 4">Belongs to the peptidase A1 family.</text>
</comment>
<gene>
    <name evidence="8" type="ORF">OC842_007028</name>
</gene>
<feature type="chain" id="PRO_5043006436" description="Peptidase A1 domain-containing protein" evidence="6">
    <location>
        <begin position="28"/>
        <end position="547"/>
    </location>
</feature>
<dbReference type="InterPro" id="IPR033121">
    <property type="entry name" value="PEPTIDASE_A1"/>
</dbReference>
<keyword evidence="4" id="KW-0645">Protease</keyword>
<organism evidence="8 9">
    <name type="scientific">Tilletia horrida</name>
    <dbReference type="NCBI Taxonomy" id="155126"/>
    <lineage>
        <taxon>Eukaryota</taxon>
        <taxon>Fungi</taxon>
        <taxon>Dikarya</taxon>
        <taxon>Basidiomycota</taxon>
        <taxon>Ustilaginomycotina</taxon>
        <taxon>Exobasidiomycetes</taxon>
        <taxon>Tilletiales</taxon>
        <taxon>Tilletiaceae</taxon>
        <taxon>Tilletia</taxon>
    </lineage>
</organism>
<dbReference type="InterPro" id="IPR021109">
    <property type="entry name" value="Peptidase_aspartic_dom_sf"/>
</dbReference>
<accession>A0AAN6G4Q9</accession>
<dbReference type="InterPro" id="IPR001969">
    <property type="entry name" value="Aspartic_peptidase_AS"/>
</dbReference>
<name>A0AAN6G4Q9_9BASI</name>
<dbReference type="PROSITE" id="PS00141">
    <property type="entry name" value="ASP_PROTEASE"/>
    <property type="match status" value="1"/>
</dbReference>
<dbReference type="PANTHER" id="PTHR47966">
    <property type="entry name" value="BETA-SITE APP-CLEAVING ENZYME, ISOFORM A-RELATED"/>
    <property type="match status" value="1"/>
</dbReference>
<dbReference type="PRINTS" id="PR00792">
    <property type="entry name" value="PEPSIN"/>
</dbReference>
<dbReference type="PANTHER" id="PTHR47966:SF51">
    <property type="entry name" value="BETA-SITE APP-CLEAVING ENZYME, ISOFORM A-RELATED"/>
    <property type="match status" value="1"/>
</dbReference>
<feature type="domain" description="Peptidase A1" evidence="7">
    <location>
        <begin position="173"/>
        <end position="540"/>
    </location>
</feature>
<evidence type="ECO:0000256" key="4">
    <source>
        <dbReference type="RuleBase" id="RU000454"/>
    </source>
</evidence>
<dbReference type="SUPFAM" id="SSF50630">
    <property type="entry name" value="Acid proteases"/>
    <property type="match status" value="1"/>
</dbReference>
<evidence type="ECO:0000256" key="3">
    <source>
        <dbReference type="PIRSR" id="PIRSR601461-1"/>
    </source>
</evidence>